<dbReference type="InterPro" id="IPR020084">
    <property type="entry name" value="NUDIX_hydrolase_CS"/>
</dbReference>
<reference evidence="5 6" key="1">
    <citation type="submission" date="2018-01" db="EMBL/GenBank/DDBJ databases">
        <title>The draft genome sequence of Halioglobus lutimaris HF004.</title>
        <authorList>
            <person name="Du Z.-J."/>
            <person name="Shi M.-J."/>
        </authorList>
    </citation>
    <scope>NUCLEOTIDE SEQUENCE [LARGE SCALE GENOMIC DNA]</scope>
    <source>
        <strain evidence="5 6">HF004</strain>
    </source>
</reference>
<dbReference type="InterPro" id="IPR020476">
    <property type="entry name" value="Nudix_hydrolase"/>
</dbReference>
<dbReference type="InterPro" id="IPR015797">
    <property type="entry name" value="NUDIX_hydrolase-like_dom_sf"/>
</dbReference>
<dbReference type="PROSITE" id="PS51462">
    <property type="entry name" value="NUDIX"/>
    <property type="match status" value="1"/>
</dbReference>
<proteinExistence type="inferred from homology"/>
<dbReference type="PANTHER" id="PTHR43736">
    <property type="entry name" value="ADP-RIBOSE PYROPHOSPHATASE"/>
    <property type="match status" value="1"/>
</dbReference>
<dbReference type="Pfam" id="PF00293">
    <property type="entry name" value="NUDIX"/>
    <property type="match status" value="1"/>
</dbReference>
<evidence type="ECO:0000256" key="2">
    <source>
        <dbReference type="ARBA" id="ARBA00022801"/>
    </source>
</evidence>
<feature type="domain" description="Nudix hydrolase" evidence="4">
    <location>
        <begin position="13"/>
        <end position="145"/>
    </location>
</feature>
<accession>A0A2N5X2M0</accession>
<dbReference type="InterPro" id="IPR000086">
    <property type="entry name" value="NUDIX_hydrolase_dom"/>
</dbReference>
<evidence type="ECO:0000256" key="3">
    <source>
        <dbReference type="RuleBase" id="RU003476"/>
    </source>
</evidence>
<keyword evidence="2 3" id="KW-0378">Hydrolase</keyword>
<gene>
    <name evidence="5" type="ORF">C0039_10690</name>
</gene>
<keyword evidence="6" id="KW-1185">Reference proteome</keyword>
<comment type="cofactor">
    <cofactor evidence="1">
        <name>Mg(2+)</name>
        <dbReference type="ChEBI" id="CHEBI:18420"/>
    </cofactor>
</comment>
<dbReference type="OrthoDB" id="542521at2"/>
<dbReference type="PANTHER" id="PTHR43736:SF1">
    <property type="entry name" value="DIHYDRONEOPTERIN TRIPHOSPHATE DIPHOSPHATASE"/>
    <property type="match status" value="1"/>
</dbReference>
<dbReference type="PRINTS" id="PR00502">
    <property type="entry name" value="NUDIXFAMILY"/>
</dbReference>
<dbReference type="AlphaFoldDB" id="A0A2N5X2M0"/>
<dbReference type="PROSITE" id="PS00893">
    <property type="entry name" value="NUDIX_BOX"/>
    <property type="match status" value="1"/>
</dbReference>
<dbReference type="GO" id="GO:0016787">
    <property type="term" value="F:hydrolase activity"/>
    <property type="evidence" value="ECO:0007669"/>
    <property type="project" value="UniProtKB-KW"/>
</dbReference>
<evidence type="ECO:0000313" key="6">
    <source>
        <dbReference type="Proteomes" id="UP000235005"/>
    </source>
</evidence>
<comment type="caution">
    <text evidence="5">The sequence shown here is derived from an EMBL/GenBank/DDBJ whole genome shotgun (WGS) entry which is preliminary data.</text>
</comment>
<organism evidence="5 6">
    <name type="scientific">Pseudohalioglobus lutimaris</name>
    <dbReference type="NCBI Taxonomy" id="1737061"/>
    <lineage>
        <taxon>Bacteria</taxon>
        <taxon>Pseudomonadati</taxon>
        <taxon>Pseudomonadota</taxon>
        <taxon>Gammaproteobacteria</taxon>
        <taxon>Cellvibrionales</taxon>
        <taxon>Halieaceae</taxon>
        <taxon>Pseudohalioglobus</taxon>
    </lineage>
</organism>
<comment type="similarity">
    <text evidence="3">Belongs to the Nudix hydrolase family.</text>
</comment>
<evidence type="ECO:0000313" key="5">
    <source>
        <dbReference type="EMBL" id="PLW68737.1"/>
    </source>
</evidence>
<evidence type="ECO:0000259" key="4">
    <source>
        <dbReference type="PROSITE" id="PS51462"/>
    </source>
</evidence>
<dbReference type="CDD" id="cd04673">
    <property type="entry name" value="NUDIX_ADPRase"/>
    <property type="match status" value="1"/>
</dbReference>
<dbReference type="Gene3D" id="3.90.79.10">
    <property type="entry name" value="Nucleoside Triphosphate Pyrophosphohydrolase"/>
    <property type="match status" value="1"/>
</dbReference>
<evidence type="ECO:0000256" key="1">
    <source>
        <dbReference type="ARBA" id="ARBA00001946"/>
    </source>
</evidence>
<sequence length="147" mass="16250">MSSELDSRRNPDRPIVAVGVVVWRGEDFLLVRRGKEPNKGHWSIPGGAQKLGETVFAAAVREVQEETGLDIEFCALVDVVDGIMRDDQGELLYHYTLVDVVAESPEGEPVAADDAAAVGWFKPEDLPALGLWTETERIIRESALKRH</sequence>
<name>A0A2N5X2M0_9GAMM</name>
<dbReference type="SUPFAM" id="SSF55811">
    <property type="entry name" value="Nudix"/>
    <property type="match status" value="1"/>
</dbReference>
<dbReference type="Proteomes" id="UP000235005">
    <property type="component" value="Unassembled WGS sequence"/>
</dbReference>
<dbReference type="RefSeq" id="WP_076001516.1">
    <property type="nucleotide sequence ID" value="NZ_PKUS01000011.1"/>
</dbReference>
<protein>
    <submittedName>
        <fullName evidence="5">NUDIX domain-containing protein</fullName>
    </submittedName>
</protein>
<dbReference type="EMBL" id="PKUS01000011">
    <property type="protein sequence ID" value="PLW68737.1"/>
    <property type="molecule type" value="Genomic_DNA"/>
</dbReference>